<keyword evidence="1" id="KW-0472">Membrane</keyword>
<feature type="transmembrane region" description="Helical" evidence="1">
    <location>
        <begin position="90"/>
        <end position="111"/>
    </location>
</feature>
<feature type="transmembrane region" description="Helical" evidence="1">
    <location>
        <begin position="206"/>
        <end position="224"/>
    </location>
</feature>
<dbReference type="Proteomes" id="UP000823914">
    <property type="component" value="Unassembled WGS sequence"/>
</dbReference>
<dbReference type="EMBL" id="JAHLFV010000204">
    <property type="protein sequence ID" value="MBU3850646.1"/>
    <property type="molecule type" value="Genomic_DNA"/>
</dbReference>
<feature type="transmembrane region" description="Helical" evidence="1">
    <location>
        <begin position="7"/>
        <end position="30"/>
    </location>
</feature>
<comment type="caution">
    <text evidence="3">The sequence shown here is derived from an EMBL/GenBank/DDBJ whole genome shotgun (WGS) entry which is preliminary data.</text>
</comment>
<dbReference type="GO" id="GO:0008237">
    <property type="term" value="F:metallopeptidase activity"/>
    <property type="evidence" value="ECO:0007669"/>
    <property type="project" value="UniProtKB-KW"/>
</dbReference>
<name>A0A9E2L4P0_9SPIR</name>
<keyword evidence="3" id="KW-0645">Protease</keyword>
<gene>
    <name evidence="3" type="ORF">IAA16_08775</name>
</gene>
<dbReference type="GO" id="GO:0080120">
    <property type="term" value="P:CAAX-box protein maturation"/>
    <property type="evidence" value="ECO:0007669"/>
    <property type="project" value="UniProtKB-ARBA"/>
</dbReference>
<dbReference type="Pfam" id="PF02517">
    <property type="entry name" value="Rce1-like"/>
    <property type="match status" value="1"/>
</dbReference>
<keyword evidence="3" id="KW-0482">Metalloprotease</keyword>
<reference evidence="3" key="1">
    <citation type="journal article" date="2021" name="PeerJ">
        <title>Extensive microbial diversity within the chicken gut microbiome revealed by metagenomics and culture.</title>
        <authorList>
            <person name="Gilroy R."/>
            <person name="Ravi A."/>
            <person name="Getino M."/>
            <person name="Pursley I."/>
            <person name="Horton D.L."/>
            <person name="Alikhan N.F."/>
            <person name="Baker D."/>
            <person name="Gharbi K."/>
            <person name="Hall N."/>
            <person name="Watson M."/>
            <person name="Adriaenssens E.M."/>
            <person name="Foster-Nyarko E."/>
            <person name="Jarju S."/>
            <person name="Secka A."/>
            <person name="Antonio M."/>
            <person name="Oren A."/>
            <person name="Chaudhuri R.R."/>
            <person name="La Ragione R."/>
            <person name="Hildebrand F."/>
            <person name="Pallen M.J."/>
        </authorList>
    </citation>
    <scope>NUCLEOTIDE SEQUENCE</scope>
    <source>
        <strain evidence="3">Gambia15-2214</strain>
    </source>
</reference>
<dbReference type="EC" id="3.4.24.-" evidence="3"/>
<keyword evidence="3" id="KW-0378">Hydrolase</keyword>
<feature type="transmembrane region" description="Helical" evidence="1">
    <location>
        <begin position="144"/>
        <end position="163"/>
    </location>
</feature>
<protein>
    <submittedName>
        <fullName evidence="3">CPBP family intramembrane metalloprotease</fullName>
        <ecNumber evidence="3">3.4.24.-</ecNumber>
    </submittedName>
</protein>
<dbReference type="GO" id="GO:0004175">
    <property type="term" value="F:endopeptidase activity"/>
    <property type="evidence" value="ECO:0007669"/>
    <property type="project" value="UniProtKB-ARBA"/>
</dbReference>
<feature type="transmembrane region" description="Helical" evidence="1">
    <location>
        <begin position="50"/>
        <end position="74"/>
    </location>
</feature>
<evidence type="ECO:0000313" key="4">
    <source>
        <dbReference type="Proteomes" id="UP000823914"/>
    </source>
</evidence>
<reference evidence="3" key="2">
    <citation type="submission" date="2021-04" db="EMBL/GenBank/DDBJ databases">
        <authorList>
            <person name="Gilroy R."/>
        </authorList>
    </citation>
    <scope>NUCLEOTIDE SEQUENCE</scope>
    <source>
        <strain evidence="3">Gambia15-2214</strain>
    </source>
</reference>
<evidence type="ECO:0000313" key="3">
    <source>
        <dbReference type="EMBL" id="MBU3850646.1"/>
    </source>
</evidence>
<accession>A0A9E2L4P0</accession>
<keyword evidence="1" id="KW-0812">Transmembrane</keyword>
<sequence>MSKYKKPLLFSLSLLPVAVIAGISVGFYQLDVYSEEIIAEVLAEFGNTDILIVVAAVQTVGYALFFGFFGYILADKTGLWKPIQFEKRSLVVTLVISVTGGIVFSLDHWVFGSMIDGIQAVNAASLTVSGVIASVLYGGIIEEIMLRLFFMSLIAFIVWKLFFRKHGKENIPTSVSVVANIVAAFLFAAGHLPFTMGIFGTLTPLILLRCFLLNGGSGLAFGWLYRKYGIVYAILGHALFHIVGKLIWLAFI</sequence>
<keyword evidence="1" id="KW-1133">Transmembrane helix</keyword>
<feature type="domain" description="CAAX prenyl protease 2/Lysostaphin resistance protein A-like" evidence="2">
    <location>
        <begin position="128"/>
        <end position="242"/>
    </location>
</feature>
<feature type="transmembrane region" description="Helical" evidence="1">
    <location>
        <begin position="230"/>
        <end position="251"/>
    </location>
</feature>
<evidence type="ECO:0000259" key="2">
    <source>
        <dbReference type="Pfam" id="PF02517"/>
    </source>
</evidence>
<proteinExistence type="predicted"/>
<feature type="transmembrane region" description="Helical" evidence="1">
    <location>
        <begin position="175"/>
        <end position="194"/>
    </location>
</feature>
<organism evidence="3 4">
    <name type="scientific">Candidatus Treponema excrementipullorum</name>
    <dbReference type="NCBI Taxonomy" id="2838768"/>
    <lineage>
        <taxon>Bacteria</taxon>
        <taxon>Pseudomonadati</taxon>
        <taxon>Spirochaetota</taxon>
        <taxon>Spirochaetia</taxon>
        <taxon>Spirochaetales</taxon>
        <taxon>Treponemataceae</taxon>
        <taxon>Treponema</taxon>
    </lineage>
</organism>
<dbReference type="InterPro" id="IPR003675">
    <property type="entry name" value="Rce1/LyrA-like_dom"/>
</dbReference>
<dbReference type="AlphaFoldDB" id="A0A9E2L4P0"/>
<evidence type="ECO:0000256" key="1">
    <source>
        <dbReference type="SAM" id="Phobius"/>
    </source>
</evidence>